<dbReference type="InterPro" id="IPR004837">
    <property type="entry name" value="NaCa_Exmemb"/>
</dbReference>
<feature type="transmembrane region" description="Helical" evidence="5">
    <location>
        <begin position="227"/>
        <end position="252"/>
    </location>
</feature>
<dbReference type="EMBL" id="JAAZQQ010000001">
    <property type="protein sequence ID" value="NKX43431.1"/>
    <property type="molecule type" value="Genomic_DNA"/>
</dbReference>
<keyword evidence="4 5" id="KW-0472">Membrane</keyword>
<dbReference type="GO" id="GO:0005262">
    <property type="term" value="F:calcium channel activity"/>
    <property type="evidence" value="ECO:0007669"/>
    <property type="project" value="TreeGrafter"/>
</dbReference>
<feature type="domain" description="Sodium/calcium exchanger membrane region" evidence="6">
    <location>
        <begin position="163"/>
        <end position="301"/>
    </location>
</feature>
<evidence type="ECO:0000313" key="7">
    <source>
        <dbReference type="EMBL" id="NKX43431.1"/>
    </source>
</evidence>
<comment type="subcellular location">
    <subcellularLocation>
        <location evidence="1">Membrane</location>
        <topology evidence="1">Multi-pass membrane protein</topology>
    </subcellularLocation>
</comment>
<dbReference type="InterPro" id="IPR044880">
    <property type="entry name" value="NCX_ion-bd_dom_sf"/>
</dbReference>
<feature type="transmembrane region" description="Helical" evidence="5">
    <location>
        <begin position="258"/>
        <end position="279"/>
    </location>
</feature>
<accession>A0A7X6GW02</accession>
<evidence type="ECO:0000259" key="6">
    <source>
        <dbReference type="Pfam" id="PF01699"/>
    </source>
</evidence>
<dbReference type="AlphaFoldDB" id="A0A7X6GW02"/>
<evidence type="ECO:0000256" key="1">
    <source>
        <dbReference type="ARBA" id="ARBA00004141"/>
    </source>
</evidence>
<evidence type="ECO:0000256" key="4">
    <source>
        <dbReference type="ARBA" id="ARBA00023136"/>
    </source>
</evidence>
<sequence>MDIVMMLAGLGLLLGGGEGLVRGGVALATRMRLPMAVVGAVVLGFGTSMPEMLTSISAALAGAPGIAIGNVLGSNIANILLILGLAALIAPVTAESAGTEDRAWLLVATVMGIGVMLVTATIGRVEGAILLAALGLYVWRQLSRDEAMEAVPGVEGMGAGMIAAYVLGGLATLIAGAWLLVEGATGIARAIGISETVIGLTVVAVGTSLPELATSIVAARRGEAGLALGNILGSNVFNILAILGLTAVIVPIPVPADLSTVDLVLVAGSALLLLAFLALGRIGRGGGALFVAVYAGYVAWLAVGGA</sequence>
<gene>
    <name evidence="7" type="ORF">HCU73_02420</name>
</gene>
<name>A0A7X6GW02_9RHOB</name>
<reference evidence="7 8" key="1">
    <citation type="submission" date="2020-04" db="EMBL/GenBank/DDBJ databases">
        <authorList>
            <person name="Yoon J."/>
        </authorList>
    </citation>
    <scope>NUCLEOTIDE SEQUENCE [LARGE SCALE GENOMIC DNA]</scope>
    <source>
        <strain evidence="7 8">KMU-115</strain>
    </source>
</reference>
<keyword evidence="3 5" id="KW-1133">Transmembrane helix</keyword>
<dbReference type="Proteomes" id="UP000526408">
    <property type="component" value="Unassembled WGS sequence"/>
</dbReference>
<evidence type="ECO:0000256" key="3">
    <source>
        <dbReference type="ARBA" id="ARBA00022989"/>
    </source>
</evidence>
<dbReference type="PANTHER" id="PTHR10846:SF8">
    <property type="entry name" value="INNER MEMBRANE PROTEIN YRBG"/>
    <property type="match status" value="1"/>
</dbReference>
<evidence type="ECO:0000256" key="5">
    <source>
        <dbReference type="SAM" id="Phobius"/>
    </source>
</evidence>
<organism evidence="7 8">
    <name type="scientific">Roseicyclus persicicus</name>
    <dbReference type="NCBI Taxonomy" id="2650661"/>
    <lineage>
        <taxon>Bacteria</taxon>
        <taxon>Pseudomonadati</taxon>
        <taxon>Pseudomonadota</taxon>
        <taxon>Alphaproteobacteria</taxon>
        <taxon>Rhodobacterales</taxon>
        <taxon>Roseobacteraceae</taxon>
        <taxon>Roseicyclus</taxon>
    </lineage>
</organism>
<feature type="domain" description="Sodium/calcium exchanger membrane region" evidence="6">
    <location>
        <begin position="3"/>
        <end position="141"/>
    </location>
</feature>
<evidence type="ECO:0000256" key="2">
    <source>
        <dbReference type="ARBA" id="ARBA00022692"/>
    </source>
</evidence>
<dbReference type="GO" id="GO:0006874">
    <property type="term" value="P:intracellular calcium ion homeostasis"/>
    <property type="evidence" value="ECO:0007669"/>
    <property type="project" value="TreeGrafter"/>
</dbReference>
<feature type="transmembrane region" description="Helical" evidence="5">
    <location>
        <begin position="286"/>
        <end position="303"/>
    </location>
</feature>
<comment type="caution">
    <text evidence="7">The sequence shown here is derived from an EMBL/GenBank/DDBJ whole genome shotgun (WGS) entry which is preliminary data.</text>
</comment>
<dbReference type="RefSeq" id="WP_168621800.1">
    <property type="nucleotide sequence ID" value="NZ_JAAZQQ010000001.1"/>
</dbReference>
<feature type="transmembrane region" description="Helical" evidence="5">
    <location>
        <begin position="158"/>
        <end position="181"/>
    </location>
</feature>
<protein>
    <submittedName>
        <fullName evidence="7">Calcium/sodium antiporter</fullName>
    </submittedName>
</protein>
<dbReference type="PANTHER" id="PTHR10846">
    <property type="entry name" value="SODIUM/POTASSIUM/CALCIUM EXCHANGER"/>
    <property type="match status" value="1"/>
</dbReference>
<proteinExistence type="predicted"/>
<feature type="transmembrane region" description="Helical" evidence="5">
    <location>
        <begin position="65"/>
        <end position="92"/>
    </location>
</feature>
<keyword evidence="2 5" id="KW-0812">Transmembrane</keyword>
<dbReference type="InterPro" id="IPR004481">
    <property type="entry name" value="K/Na/Ca-exchanger"/>
</dbReference>
<dbReference type="Pfam" id="PF01699">
    <property type="entry name" value="Na_Ca_ex"/>
    <property type="match status" value="2"/>
</dbReference>
<feature type="transmembrane region" description="Helical" evidence="5">
    <location>
        <begin position="104"/>
        <end position="137"/>
    </location>
</feature>
<feature type="transmembrane region" description="Helical" evidence="5">
    <location>
        <begin position="33"/>
        <end position="53"/>
    </location>
</feature>
<dbReference type="NCBIfam" id="TIGR00367">
    <property type="entry name" value="calcium/sodium antiporter"/>
    <property type="match status" value="1"/>
</dbReference>
<keyword evidence="8" id="KW-1185">Reference proteome</keyword>
<evidence type="ECO:0000313" key="8">
    <source>
        <dbReference type="Proteomes" id="UP000526408"/>
    </source>
</evidence>
<dbReference type="GO" id="GO:0008273">
    <property type="term" value="F:calcium, potassium:sodium antiporter activity"/>
    <property type="evidence" value="ECO:0007669"/>
    <property type="project" value="TreeGrafter"/>
</dbReference>
<dbReference type="GO" id="GO:0005886">
    <property type="term" value="C:plasma membrane"/>
    <property type="evidence" value="ECO:0007669"/>
    <property type="project" value="TreeGrafter"/>
</dbReference>
<dbReference type="Gene3D" id="1.20.1420.30">
    <property type="entry name" value="NCX, central ion-binding region"/>
    <property type="match status" value="1"/>
</dbReference>